<evidence type="ECO:0000313" key="2">
    <source>
        <dbReference type="EMBL" id="KAJ6991219.1"/>
    </source>
</evidence>
<feature type="transmembrane region" description="Helical" evidence="1">
    <location>
        <begin position="40"/>
        <end position="61"/>
    </location>
</feature>
<keyword evidence="1" id="KW-0812">Transmembrane</keyword>
<name>A0AAD6VXN2_9ROSI</name>
<protein>
    <submittedName>
        <fullName evidence="2">Uncharacterized protein</fullName>
    </submittedName>
</protein>
<dbReference type="EMBL" id="JAQIZT010000007">
    <property type="protein sequence ID" value="KAJ6991219.1"/>
    <property type="molecule type" value="Genomic_DNA"/>
</dbReference>
<gene>
    <name evidence="2" type="ORF">NC653_019430</name>
</gene>
<evidence type="ECO:0000256" key="1">
    <source>
        <dbReference type="SAM" id="Phobius"/>
    </source>
</evidence>
<dbReference type="Proteomes" id="UP001164929">
    <property type="component" value="Chromosome 7"/>
</dbReference>
<keyword evidence="1" id="KW-0472">Membrane</keyword>
<sequence>MLLMMLIIGKELNVTLLMLECQNKTWWRHSFDLLKCVSRMVMLAVLCVLTIVLMAYLLVLIRSF</sequence>
<organism evidence="2 3">
    <name type="scientific">Populus alba x Populus x berolinensis</name>
    <dbReference type="NCBI Taxonomy" id="444605"/>
    <lineage>
        <taxon>Eukaryota</taxon>
        <taxon>Viridiplantae</taxon>
        <taxon>Streptophyta</taxon>
        <taxon>Embryophyta</taxon>
        <taxon>Tracheophyta</taxon>
        <taxon>Spermatophyta</taxon>
        <taxon>Magnoliopsida</taxon>
        <taxon>eudicotyledons</taxon>
        <taxon>Gunneridae</taxon>
        <taxon>Pentapetalae</taxon>
        <taxon>rosids</taxon>
        <taxon>fabids</taxon>
        <taxon>Malpighiales</taxon>
        <taxon>Salicaceae</taxon>
        <taxon>Saliceae</taxon>
        <taxon>Populus</taxon>
    </lineage>
</organism>
<keyword evidence="1" id="KW-1133">Transmembrane helix</keyword>
<keyword evidence="3" id="KW-1185">Reference proteome</keyword>
<accession>A0AAD6VXN2</accession>
<reference evidence="2" key="1">
    <citation type="journal article" date="2023" name="Mol. Ecol. Resour.">
        <title>Chromosome-level genome assembly of a triploid poplar Populus alba 'Berolinensis'.</title>
        <authorList>
            <person name="Chen S."/>
            <person name="Yu Y."/>
            <person name="Wang X."/>
            <person name="Wang S."/>
            <person name="Zhang T."/>
            <person name="Zhou Y."/>
            <person name="He R."/>
            <person name="Meng N."/>
            <person name="Wang Y."/>
            <person name="Liu W."/>
            <person name="Liu Z."/>
            <person name="Liu J."/>
            <person name="Guo Q."/>
            <person name="Huang H."/>
            <person name="Sederoff R.R."/>
            <person name="Wang G."/>
            <person name="Qu G."/>
            <person name="Chen S."/>
        </authorList>
    </citation>
    <scope>NUCLEOTIDE SEQUENCE</scope>
    <source>
        <strain evidence="2">SC-2020</strain>
    </source>
</reference>
<evidence type="ECO:0000313" key="3">
    <source>
        <dbReference type="Proteomes" id="UP001164929"/>
    </source>
</evidence>
<dbReference type="AlphaFoldDB" id="A0AAD6VXN2"/>
<comment type="caution">
    <text evidence="2">The sequence shown here is derived from an EMBL/GenBank/DDBJ whole genome shotgun (WGS) entry which is preliminary data.</text>
</comment>
<proteinExistence type="predicted"/>